<protein>
    <submittedName>
        <fullName evidence="3">Tripartite motif-containing protein 3</fullName>
    </submittedName>
</protein>
<keyword evidence="1" id="KW-0677">Repeat</keyword>
<feature type="domain" description="B box-type" evidence="2">
    <location>
        <begin position="8"/>
        <end position="53"/>
    </location>
</feature>
<proteinExistence type="predicted"/>
<dbReference type="InterPro" id="IPR050952">
    <property type="entry name" value="TRIM-NHL_E3_ligases"/>
</dbReference>
<dbReference type="GO" id="GO:0008270">
    <property type="term" value="F:zinc ion binding"/>
    <property type="evidence" value="ECO:0007669"/>
    <property type="project" value="UniProtKB-KW"/>
</dbReference>
<dbReference type="InterPro" id="IPR011042">
    <property type="entry name" value="6-blade_b-propeller_TolB-like"/>
</dbReference>
<dbReference type="EMBL" id="JH817701">
    <property type="protein sequence ID" value="EKC22804.1"/>
    <property type="molecule type" value="Genomic_DNA"/>
</dbReference>
<evidence type="ECO:0000313" key="3">
    <source>
        <dbReference type="EMBL" id="EKC22804.1"/>
    </source>
</evidence>
<name>K1PUX8_MAGGI</name>
<dbReference type="AlphaFoldDB" id="K1PUX8"/>
<dbReference type="InterPro" id="IPR000315">
    <property type="entry name" value="Znf_B-box"/>
</dbReference>
<dbReference type="Gene3D" id="3.30.160.60">
    <property type="entry name" value="Classic Zinc Finger"/>
    <property type="match status" value="1"/>
</dbReference>
<dbReference type="SUPFAM" id="SSF101898">
    <property type="entry name" value="NHL repeat"/>
    <property type="match status" value="1"/>
</dbReference>
<dbReference type="GO" id="GO:0000209">
    <property type="term" value="P:protein polyubiquitination"/>
    <property type="evidence" value="ECO:0007669"/>
    <property type="project" value="TreeGrafter"/>
</dbReference>
<dbReference type="InParanoid" id="K1PUX8"/>
<dbReference type="CDD" id="cd05819">
    <property type="entry name" value="NHL"/>
    <property type="match status" value="1"/>
</dbReference>
<sequence>MDPHSSAQDVPRCDLCETAIVHSYCDFCHFNLCKPCVVDHISDGYDKHKIVPFKERRSTLIYPTCEKHPHKNCDFQCEDCGNIFVCSSCTASKQHKGHNFVEVTEVYNAKKEVLKKETKDLKNHISPKYEEIARDLKNQLANLDGGYEKLTSAMSKQGEQWHREIDIVIKKMKTEISEIKVKHRDVLQKHLNEIKQIQSLIKETLQAIRKIEKSTEVSLTIEYSSKIREFSKLPPKVQVSLPKFIPKPIDHEKLYNLLGRITPLSTATEENVLSLNQPNTSVRELLDEPELVATIQTGHGKLRSVTCLNEDRIWTSGETNDIKCFNIKGSLLQTIKTKSGIFPSDIVVNSDGDLIVSDGAIGTVYKVKNGQTVELIRLQGWVPSKLCVTSTGDLLVTMFSDDDTQSKVVRYSRSTEKQTIQFDDEGKPLYSGNSKIKYITENRNHDICVADFGADAVVVVNQDGKLRWRYTGHPSVTENKPFEPYGITTDSQCRILTADWYNHCIHILDQNGQFLRYIDNCDLKYPFGLCVDNHDNLFVCEFIKDNVKKVKYLK</sequence>
<organism evidence="3">
    <name type="scientific">Magallana gigas</name>
    <name type="common">Pacific oyster</name>
    <name type="synonym">Crassostrea gigas</name>
    <dbReference type="NCBI Taxonomy" id="29159"/>
    <lineage>
        <taxon>Eukaryota</taxon>
        <taxon>Metazoa</taxon>
        <taxon>Spiralia</taxon>
        <taxon>Lophotrochozoa</taxon>
        <taxon>Mollusca</taxon>
        <taxon>Bivalvia</taxon>
        <taxon>Autobranchia</taxon>
        <taxon>Pteriomorphia</taxon>
        <taxon>Ostreida</taxon>
        <taxon>Ostreoidea</taxon>
        <taxon>Ostreidae</taxon>
        <taxon>Magallana</taxon>
    </lineage>
</organism>
<dbReference type="PROSITE" id="PS50119">
    <property type="entry name" value="ZF_BBOX"/>
    <property type="match status" value="1"/>
</dbReference>
<gene>
    <name evidence="3" type="ORF">CGI_10001464</name>
</gene>
<dbReference type="Gene3D" id="2.120.10.30">
    <property type="entry name" value="TolB, C-terminal domain"/>
    <property type="match status" value="1"/>
</dbReference>
<evidence type="ECO:0000259" key="2">
    <source>
        <dbReference type="PROSITE" id="PS50119"/>
    </source>
</evidence>
<dbReference type="HOGENOM" id="CLU_007742_5_1_1"/>
<dbReference type="PROSITE" id="PS51125">
    <property type="entry name" value="NHL"/>
    <property type="match status" value="1"/>
</dbReference>
<dbReference type="GO" id="GO:0061630">
    <property type="term" value="F:ubiquitin protein ligase activity"/>
    <property type="evidence" value="ECO:0007669"/>
    <property type="project" value="TreeGrafter"/>
</dbReference>
<accession>K1PUX8</accession>
<reference evidence="3" key="1">
    <citation type="journal article" date="2012" name="Nature">
        <title>The oyster genome reveals stress adaptation and complexity of shell formation.</title>
        <authorList>
            <person name="Zhang G."/>
            <person name="Fang X."/>
            <person name="Guo X."/>
            <person name="Li L."/>
            <person name="Luo R."/>
            <person name="Xu F."/>
            <person name="Yang P."/>
            <person name="Zhang L."/>
            <person name="Wang X."/>
            <person name="Qi H."/>
            <person name="Xiong Z."/>
            <person name="Que H."/>
            <person name="Xie Y."/>
            <person name="Holland P.W."/>
            <person name="Paps J."/>
            <person name="Zhu Y."/>
            <person name="Wu F."/>
            <person name="Chen Y."/>
            <person name="Wang J."/>
            <person name="Peng C."/>
            <person name="Meng J."/>
            <person name="Yang L."/>
            <person name="Liu J."/>
            <person name="Wen B."/>
            <person name="Zhang N."/>
            <person name="Huang Z."/>
            <person name="Zhu Q."/>
            <person name="Feng Y."/>
            <person name="Mount A."/>
            <person name="Hedgecock D."/>
            <person name="Xu Z."/>
            <person name="Liu Y."/>
            <person name="Domazet-Loso T."/>
            <person name="Du Y."/>
            <person name="Sun X."/>
            <person name="Zhang S."/>
            <person name="Liu B."/>
            <person name="Cheng P."/>
            <person name="Jiang X."/>
            <person name="Li J."/>
            <person name="Fan D."/>
            <person name="Wang W."/>
            <person name="Fu W."/>
            <person name="Wang T."/>
            <person name="Wang B."/>
            <person name="Zhang J."/>
            <person name="Peng Z."/>
            <person name="Li Y."/>
            <person name="Li N."/>
            <person name="Wang J."/>
            <person name="Chen M."/>
            <person name="He Y."/>
            <person name="Tan F."/>
            <person name="Song X."/>
            <person name="Zheng Q."/>
            <person name="Huang R."/>
            <person name="Yang H."/>
            <person name="Du X."/>
            <person name="Chen L."/>
            <person name="Yang M."/>
            <person name="Gaffney P.M."/>
            <person name="Wang S."/>
            <person name="Luo L."/>
            <person name="She Z."/>
            <person name="Ming Y."/>
            <person name="Huang W."/>
            <person name="Zhang S."/>
            <person name="Huang B."/>
            <person name="Zhang Y."/>
            <person name="Qu T."/>
            <person name="Ni P."/>
            <person name="Miao G."/>
            <person name="Wang J."/>
            <person name="Wang Q."/>
            <person name="Steinberg C.E."/>
            <person name="Wang H."/>
            <person name="Li N."/>
            <person name="Qian L."/>
            <person name="Zhang G."/>
            <person name="Li Y."/>
            <person name="Yang H."/>
            <person name="Liu X."/>
            <person name="Wang J."/>
            <person name="Yin Y."/>
            <person name="Wang J."/>
        </authorList>
    </citation>
    <scope>NUCLEOTIDE SEQUENCE [LARGE SCALE GENOMIC DNA]</scope>
    <source>
        <strain evidence="3">05x7-T-G4-1.051#20</strain>
    </source>
</reference>
<dbReference type="PANTHER" id="PTHR24104">
    <property type="entry name" value="E3 UBIQUITIN-PROTEIN LIGASE NHLRC1-RELATED"/>
    <property type="match status" value="1"/>
</dbReference>
<dbReference type="PANTHER" id="PTHR24104:SF25">
    <property type="entry name" value="PROTEIN LIN-41"/>
    <property type="match status" value="1"/>
</dbReference>
<dbReference type="SUPFAM" id="SSF57845">
    <property type="entry name" value="B-box zinc-binding domain"/>
    <property type="match status" value="1"/>
</dbReference>
<evidence type="ECO:0000256" key="1">
    <source>
        <dbReference type="ARBA" id="ARBA00022737"/>
    </source>
</evidence>
<dbReference type="InterPro" id="IPR001258">
    <property type="entry name" value="NHL_repeat"/>
</dbReference>
<dbReference type="GO" id="GO:0043161">
    <property type="term" value="P:proteasome-mediated ubiquitin-dependent protein catabolic process"/>
    <property type="evidence" value="ECO:0007669"/>
    <property type="project" value="TreeGrafter"/>
</dbReference>